<comment type="similarity">
    <text evidence="4">Belongs to the MsrA Met sulfoxide reductase family.</text>
</comment>
<reference evidence="7" key="1">
    <citation type="submission" date="2022-12" db="EMBL/GenBank/DDBJ databases">
        <title>Reference genome sequencing for broad-spectrum identification of bacterial and archaeal isolates by mass spectrometry.</title>
        <authorList>
            <person name="Sekiguchi Y."/>
            <person name="Tourlousse D.M."/>
        </authorList>
    </citation>
    <scope>NUCLEOTIDE SEQUENCE</scope>
    <source>
        <strain evidence="7">H2</strain>
    </source>
</reference>
<accession>A0A9W6G0M2</accession>
<sequence>MPRIVLLTLQVLLFATATPALADTAIFAGGCFWCMEADFEKLPGVSAVVSGFTGGTLPNPTYNGNHEGHVEAVQVTYDPRKVSYRQLLDYYWRHIDPFDGGGQFCDRGPSYRSAIFVATAAERASAEESKRQVAARFPGRTVVTPILAASSFYPVKGEEEYHQDYYKKNPVRYHYYRWNCGRDQRVRDIWGERAGH</sequence>
<comment type="caution">
    <text evidence="7">The sequence shown here is derived from an EMBL/GenBank/DDBJ whole genome shotgun (WGS) entry which is preliminary data.</text>
</comment>
<evidence type="ECO:0000313" key="8">
    <source>
        <dbReference type="Proteomes" id="UP001144352"/>
    </source>
</evidence>
<evidence type="ECO:0000256" key="4">
    <source>
        <dbReference type="HAMAP-Rule" id="MF_01401"/>
    </source>
</evidence>
<dbReference type="Gene3D" id="3.30.1060.10">
    <property type="entry name" value="Peptide methionine sulphoxide reductase MsrA"/>
    <property type="match status" value="1"/>
</dbReference>
<comment type="catalytic activity">
    <reaction evidence="2 4">
        <text>L-methionyl-[protein] + [thioredoxin]-disulfide + H2O = L-methionyl-(S)-S-oxide-[protein] + [thioredoxin]-dithiol</text>
        <dbReference type="Rhea" id="RHEA:14217"/>
        <dbReference type="Rhea" id="RHEA-COMP:10698"/>
        <dbReference type="Rhea" id="RHEA-COMP:10700"/>
        <dbReference type="Rhea" id="RHEA-COMP:12313"/>
        <dbReference type="Rhea" id="RHEA-COMP:12315"/>
        <dbReference type="ChEBI" id="CHEBI:15377"/>
        <dbReference type="ChEBI" id="CHEBI:16044"/>
        <dbReference type="ChEBI" id="CHEBI:29950"/>
        <dbReference type="ChEBI" id="CHEBI:44120"/>
        <dbReference type="ChEBI" id="CHEBI:50058"/>
        <dbReference type="EC" id="1.8.4.11"/>
    </reaction>
</comment>
<dbReference type="Proteomes" id="UP001144352">
    <property type="component" value="Unassembled WGS sequence"/>
</dbReference>
<feature type="signal peptide" evidence="5">
    <location>
        <begin position="1"/>
        <end position="22"/>
    </location>
</feature>
<dbReference type="RefSeq" id="WP_214187667.1">
    <property type="nucleotide sequence ID" value="NZ_BSDS01000001.1"/>
</dbReference>
<proteinExistence type="inferred from homology"/>
<name>A0A9W6G0M2_9BACT</name>
<dbReference type="NCBIfam" id="TIGR00401">
    <property type="entry name" value="msrA"/>
    <property type="match status" value="1"/>
</dbReference>
<evidence type="ECO:0000256" key="2">
    <source>
        <dbReference type="ARBA" id="ARBA00047806"/>
    </source>
</evidence>
<dbReference type="InterPro" id="IPR036509">
    <property type="entry name" value="Met_Sox_Rdtase_MsrA_sf"/>
</dbReference>
<feature type="active site" evidence="4">
    <location>
        <position position="31"/>
    </location>
</feature>
<dbReference type="Pfam" id="PF01625">
    <property type="entry name" value="PMSR"/>
    <property type="match status" value="1"/>
</dbReference>
<dbReference type="SUPFAM" id="SSF55068">
    <property type="entry name" value="Peptide methionine sulfoxide reductase"/>
    <property type="match status" value="1"/>
</dbReference>
<comment type="function">
    <text evidence="4">Has an important function as a repair enzyme for proteins that have been inactivated by oxidation. Catalyzes the reversible oxidation-reduction of methionine sulfoxide in proteins to methionine.</text>
</comment>
<feature type="chain" id="PRO_5040755845" description="Peptide methionine sulfoxide reductase MsrA" evidence="5">
    <location>
        <begin position="23"/>
        <end position="196"/>
    </location>
</feature>
<keyword evidence="5" id="KW-0732">Signal</keyword>
<dbReference type="AlphaFoldDB" id="A0A9W6G0M2"/>
<feature type="domain" description="Peptide methionine sulphoxide reductase MsrA" evidence="6">
    <location>
        <begin position="24"/>
        <end position="174"/>
    </location>
</feature>
<evidence type="ECO:0000256" key="1">
    <source>
        <dbReference type="ARBA" id="ARBA00023002"/>
    </source>
</evidence>
<evidence type="ECO:0000256" key="3">
    <source>
        <dbReference type="ARBA" id="ARBA00048782"/>
    </source>
</evidence>
<dbReference type="EMBL" id="BSDS01000001">
    <property type="protein sequence ID" value="GLI38259.1"/>
    <property type="molecule type" value="Genomic_DNA"/>
</dbReference>
<evidence type="ECO:0000313" key="7">
    <source>
        <dbReference type="EMBL" id="GLI38259.1"/>
    </source>
</evidence>
<dbReference type="GO" id="GO:0008113">
    <property type="term" value="F:peptide-methionine (S)-S-oxide reductase activity"/>
    <property type="evidence" value="ECO:0007669"/>
    <property type="project" value="UniProtKB-UniRule"/>
</dbReference>
<evidence type="ECO:0000259" key="6">
    <source>
        <dbReference type="Pfam" id="PF01625"/>
    </source>
</evidence>
<keyword evidence="1 4" id="KW-0560">Oxidoreductase</keyword>
<keyword evidence="8" id="KW-1185">Reference proteome</keyword>
<dbReference type="PANTHER" id="PTHR43774:SF1">
    <property type="entry name" value="PEPTIDE METHIONINE SULFOXIDE REDUCTASE MSRA 2"/>
    <property type="match status" value="1"/>
</dbReference>
<dbReference type="PANTHER" id="PTHR43774">
    <property type="entry name" value="PEPTIDE METHIONINE SULFOXIDE REDUCTASE"/>
    <property type="match status" value="1"/>
</dbReference>
<evidence type="ECO:0000256" key="5">
    <source>
        <dbReference type="SAM" id="SignalP"/>
    </source>
</evidence>
<dbReference type="EC" id="1.8.4.11" evidence="4"/>
<dbReference type="InterPro" id="IPR002569">
    <property type="entry name" value="Met_Sox_Rdtase_MsrA_dom"/>
</dbReference>
<organism evidence="7 8">
    <name type="scientific">Geobacter hydrogenophilus</name>
    <dbReference type="NCBI Taxonomy" id="40983"/>
    <lineage>
        <taxon>Bacteria</taxon>
        <taxon>Pseudomonadati</taxon>
        <taxon>Thermodesulfobacteriota</taxon>
        <taxon>Desulfuromonadia</taxon>
        <taxon>Geobacterales</taxon>
        <taxon>Geobacteraceae</taxon>
        <taxon>Geobacter</taxon>
    </lineage>
</organism>
<protein>
    <recommendedName>
        <fullName evidence="4">Peptide methionine sulfoxide reductase MsrA</fullName>
        <shortName evidence="4">Protein-methionine-S-oxide reductase</shortName>
        <ecNumber evidence="4">1.8.4.11</ecNumber>
    </recommendedName>
    <alternativeName>
        <fullName evidence="4">Peptide-methionine (S)-S-oxide reductase</fullName>
        <shortName evidence="4">Peptide Met(O) reductase</shortName>
    </alternativeName>
</protein>
<gene>
    <name evidence="4 7" type="primary">msrA</name>
    <name evidence="7" type="ORF">GHYDROH2_17600</name>
</gene>
<comment type="catalytic activity">
    <reaction evidence="3 4">
        <text>[thioredoxin]-disulfide + L-methionine + H2O = L-methionine (S)-S-oxide + [thioredoxin]-dithiol</text>
        <dbReference type="Rhea" id="RHEA:19993"/>
        <dbReference type="Rhea" id="RHEA-COMP:10698"/>
        <dbReference type="Rhea" id="RHEA-COMP:10700"/>
        <dbReference type="ChEBI" id="CHEBI:15377"/>
        <dbReference type="ChEBI" id="CHEBI:29950"/>
        <dbReference type="ChEBI" id="CHEBI:50058"/>
        <dbReference type="ChEBI" id="CHEBI:57844"/>
        <dbReference type="ChEBI" id="CHEBI:58772"/>
        <dbReference type="EC" id="1.8.4.11"/>
    </reaction>
</comment>
<dbReference type="HAMAP" id="MF_01401">
    <property type="entry name" value="MsrA"/>
    <property type="match status" value="1"/>
</dbReference>